<evidence type="ECO:0000313" key="2">
    <source>
        <dbReference type="EMBL" id="CAL1361418.1"/>
    </source>
</evidence>
<proteinExistence type="predicted"/>
<dbReference type="AlphaFoldDB" id="A0AAV2CZV4"/>
<dbReference type="EMBL" id="OZ034814">
    <property type="protein sequence ID" value="CAL1361418.1"/>
    <property type="molecule type" value="Genomic_DNA"/>
</dbReference>
<evidence type="ECO:0000256" key="1">
    <source>
        <dbReference type="SAM" id="MobiDB-lite"/>
    </source>
</evidence>
<feature type="region of interest" description="Disordered" evidence="1">
    <location>
        <begin position="1"/>
        <end position="20"/>
    </location>
</feature>
<organism evidence="2 3">
    <name type="scientific">Linum trigynum</name>
    <dbReference type="NCBI Taxonomy" id="586398"/>
    <lineage>
        <taxon>Eukaryota</taxon>
        <taxon>Viridiplantae</taxon>
        <taxon>Streptophyta</taxon>
        <taxon>Embryophyta</taxon>
        <taxon>Tracheophyta</taxon>
        <taxon>Spermatophyta</taxon>
        <taxon>Magnoliopsida</taxon>
        <taxon>eudicotyledons</taxon>
        <taxon>Gunneridae</taxon>
        <taxon>Pentapetalae</taxon>
        <taxon>rosids</taxon>
        <taxon>fabids</taxon>
        <taxon>Malpighiales</taxon>
        <taxon>Linaceae</taxon>
        <taxon>Linum</taxon>
    </lineage>
</organism>
<dbReference type="Proteomes" id="UP001497516">
    <property type="component" value="Chromosome 10"/>
</dbReference>
<evidence type="ECO:0000313" key="3">
    <source>
        <dbReference type="Proteomes" id="UP001497516"/>
    </source>
</evidence>
<protein>
    <submittedName>
        <fullName evidence="2">Uncharacterized protein</fullName>
    </submittedName>
</protein>
<reference evidence="2 3" key="1">
    <citation type="submission" date="2024-04" db="EMBL/GenBank/DDBJ databases">
        <authorList>
            <person name="Fracassetti M."/>
        </authorList>
    </citation>
    <scope>NUCLEOTIDE SEQUENCE [LARGE SCALE GENOMIC DNA]</scope>
</reference>
<name>A0AAV2CZV4_9ROSI</name>
<keyword evidence="3" id="KW-1185">Reference proteome</keyword>
<feature type="compositionally biased region" description="Low complexity" evidence="1">
    <location>
        <begin position="31"/>
        <end position="49"/>
    </location>
</feature>
<accession>A0AAV2CZV4</accession>
<feature type="region of interest" description="Disordered" evidence="1">
    <location>
        <begin position="26"/>
        <end position="49"/>
    </location>
</feature>
<sequence length="149" mass="16076">MGMGKRSSGPVLRSLSPRGRFPSYNSAGHLSSSSSSSTFASSTSSSFYSPSSAFFLPTQIRLSDALQSISPESFVADVPILDRQIHIFQSQHIRHEAHQSHLQPPARKTCMCSPTSHPRSFCCSLHKNSHQNGHTGGSSFIGEAVIGFP</sequence>
<gene>
    <name evidence="2" type="ORF">LTRI10_LOCUS8795</name>
</gene>